<evidence type="ECO:0008006" key="3">
    <source>
        <dbReference type="Google" id="ProtNLM"/>
    </source>
</evidence>
<dbReference type="PANTHER" id="PTHR13812">
    <property type="entry name" value="KETIMINE REDUCTASE MU-CRYSTALLIN"/>
    <property type="match status" value="1"/>
</dbReference>
<dbReference type="GO" id="GO:0019752">
    <property type="term" value="P:carboxylic acid metabolic process"/>
    <property type="evidence" value="ECO:0007669"/>
    <property type="project" value="UniProtKB-ARBA"/>
</dbReference>
<dbReference type="FunFam" id="3.40.50.720:FF:000311">
    <property type="entry name" value="Ornithine cyclodeaminase"/>
    <property type="match status" value="1"/>
</dbReference>
<comment type="similarity">
    <text evidence="1">Belongs to the ornithine cyclodeaminase/mu-crystallin family.</text>
</comment>
<dbReference type="InterPro" id="IPR023401">
    <property type="entry name" value="ODC_N"/>
</dbReference>
<dbReference type="GO" id="GO:0042562">
    <property type="term" value="F:hormone binding"/>
    <property type="evidence" value="ECO:0007669"/>
    <property type="project" value="TreeGrafter"/>
</dbReference>
<dbReference type="GO" id="GO:0005737">
    <property type="term" value="C:cytoplasm"/>
    <property type="evidence" value="ECO:0007669"/>
    <property type="project" value="TreeGrafter"/>
</dbReference>
<dbReference type="EMBL" id="HBGN01028456">
    <property type="protein sequence ID" value="CAD9344437.1"/>
    <property type="molecule type" value="Transcribed_RNA"/>
</dbReference>
<name>A0A7S1ZNA6_9STRA</name>
<dbReference type="Gene3D" id="3.30.1780.10">
    <property type="entry name" value="ornithine cyclodeaminase, domain 1"/>
    <property type="match status" value="1"/>
</dbReference>
<dbReference type="GO" id="GO:0016491">
    <property type="term" value="F:oxidoreductase activity"/>
    <property type="evidence" value="ECO:0007669"/>
    <property type="project" value="UniProtKB-ARBA"/>
</dbReference>
<accession>A0A7S1ZNA6</accession>
<gene>
    <name evidence="2" type="ORF">DBRI1063_LOCUS18346</name>
</gene>
<sequence length="298" mass="32390">MPIRQVSQLPQNEIQKPGYLVTMPSYHDGYAACKLITVYPQNSNTANFSSHQGVVALFNAKQNGQLLLLADAHQITSTRTAAASAVATMTLARKESHVLAILGTGEQARSHFVSMLETGLPIVQVNLWGRNNDHALKLKEDLRVIFNTYEWKTKCKSTKLIELGVFSTVKECVEMADIICTLVPSTDPILRGEWIRPGTHINAVGACLPTQREMDGTCIAKAALYCDSKDACFVEAGDVVLALKEGSIDSQDHLLGEIGSVLSGEVEGRVNEEQITLFKSLGIALEDLTAVRAIHDAS</sequence>
<protein>
    <recommendedName>
        <fullName evidence="3">Thiomorpholine-carboxylate dehydrogenase</fullName>
    </recommendedName>
</protein>
<proteinExistence type="inferred from homology"/>
<dbReference type="InterPro" id="IPR003462">
    <property type="entry name" value="ODC_Mu_crystall"/>
</dbReference>
<dbReference type="Gene3D" id="3.40.50.720">
    <property type="entry name" value="NAD(P)-binding Rossmann-like Domain"/>
    <property type="match status" value="1"/>
</dbReference>
<dbReference type="PANTHER" id="PTHR13812:SF19">
    <property type="entry name" value="KETIMINE REDUCTASE MU-CRYSTALLIN"/>
    <property type="match status" value="1"/>
</dbReference>
<reference evidence="2" key="1">
    <citation type="submission" date="2021-01" db="EMBL/GenBank/DDBJ databases">
        <authorList>
            <person name="Corre E."/>
            <person name="Pelletier E."/>
            <person name="Niang G."/>
            <person name="Scheremetjew M."/>
            <person name="Finn R."/>
            <person name="Kale V."/>
            <person name="Holt S."/>
            <person name="Cochrane G."/>
            <person name="Meng A."/>
            <person name="Brown T."/>
            <person name="Cohen L."/>
        </authorList>
    </citation>
    <scope>NUCLEOTIDE SEQUENCE</scope>
    <source>
        <strain evidence="2">Pop2</strain>
    </source>
</reference>
<dbReference type="SUPFAM" id="SSF51735">
    <property type="entry name" value="NAD(P)-binding Rossmann-fold domains"/>
    <property type="match status" value="1"/>
</dbReference>
<evidence type="ECO:0000313" key="2">
    <source>
        <dbReference type="EMBL" id="CAD9344437.1"/>
    </source>
</evidence>
<dbReference type="InterPro" id="IPR036291">
    <property type="entry name" value="NAD(P)-bd_dom_sf"/>
</dbReference>
<dbReference type="Pfam" id="PF02423">
    <property type="entry name" value="OCD_Mu_crystall"/>
    <property type="match status" value="1"/>
</dbReference>
<evidence type="ECO:0000256" key="1">
    <source>
        <dbReference type="ARBA" id="ARBA00008903"/>
    </source>
</evidence>
<organism evidence="2">
    <name type="scientific">Ditylum brightwellii</name>
    <dbReference type="NCBI Taxonomy" id="49249"/>
    <lineage>
        <taxon>Eukaryota</taxon>
        <taxon>Sar</taxon>
        <taxon>Stramenopiles</taxon>
        <taxon>Ochrophyta</taxon>
        <taxon>Bacillariophyta</taxon>
        <taxon>Mediophyceae</taxon>
        <taxon>Lithodesmiophycidae</taxon>
        <taxon>Lithodesmiales</taxon>
        <taxon>Lithodesmiaceae</taxon>
        <taxon>Ditylum</taxon>
    </lineage>
</organism>
<dbReference type="AlphaFoldDB" id="A0A7S1ZNA6"/>
<dbReference type="PIRSF" id="PIRSF001439">
    <property type="entry name" value="CryM"/>
    <property type="match status" value="1"/>
</dbReference>